<evidence type="ECO:0000259" key="1">
    <source>
        <dbReference type="Pfam" id="PF00534"/>
    </source>
</evidence>
<proteinExistence type="predicted"/>
<evidence type="ECO:0008006" key="5">
    <source>
        <dbReference type="Google" id="ProtNLM"/>
    </source>
</evidence>
<dbReference type="OrthoDB" id="3199616at2"/>
<dbReference type="PANTHER" id="PTHR45947:SF3">
    <property type="entry name" value="SULFOQUINOVOSYL TRANSFERASE SQD2"/>
    <property type="match status" value="1"/>
</dbReference>
<accession>A0A410DSK0</accession>
<gene>
    <name evidence="3" type="ORF">C1I91_10330</name>
</gene>
<dbReference type="RefSeq" id="WP_128212808.1">
    <property type="nucleotide sequence ID" value="NZ_CP025746.1"/>
</dbReference>
<dbReference type="Pfam" id="PF00534">
    <property type="entry name" value="Glycos_transf_1"/>
    <property type="match status" value="1"/>
</dbReference>
<dbReference type="PANTHER" id="PTHR45947">
    <property type="entry name" value="SULFOQUINOVOSYL TRANSFERASE SQD2"/>
    <property type="match status" value="1"/>
</dbReference>
<keyword evidence="4" id="KW-1185">Reference proteome</keyword>
<dbReference type="InterPro" id="IPR050194">
    <property type="entry name" value="Glycosyltransferase_grp1"/>
</dbReference>
<organism evidence="3 4">
    <name type="scientific">Clostridium manihotivorum</name>
    <dbReference type="NCBI Taxonomy" id="2320868"/>
    <lineage>
        <taxon>Bacteria</taxon>
        <taxon>Bacillati</taxon>
        <taxon>Bacillota</taxon>
        <taxon>Clostridia</taxon>
        <taxon>Eubacteriales</taxon>
        <taxon>Clostridiaceae</taxon>
        <taxon>Clostridium</taxon>
    </lineage>
</organism>
<dbReference type="EMBL" id="CP025746">
    <property type="protein sequence ID" value="QAA32017.1"/>
    <property type="molecule type" value="Genomic_DNA"/>
</dbReference>
<dbReference type="SUPFAM" id="SSF53756">
    <property type="entry name" value="UDP-Glycosyltransferase/glycogen phosphorylase"/>
    <property type="match status" value="1"/>
</dbReference>
<dbReference type="Pfam" id="PF13439">
    <property type="entry name" value="Glyco_transf_4"/>
    <property type="match status" value="1"/>
</dbReference>
<protein>
    <recommendedName>
        <fullName evidence="5">Glycosyltransferase family 1 protein</fullName>
    </recommendedName>
</protein>
<dbReference type="InterPro" id="IPR001296">
    <property type="entry name" value="Glyco_trans_1"/>
</dbReference>
<dbReference type="CDD" id="cd03808">
    <property type="entry name" value="GT4_CapM-like"/>
    <property type="match status" value="1"/>
</dbReference>
<dbReference type="Gene3D" id="3.40.50.2000">
    <property type="entry name" value="Glycogen Phosphorylase B"/>
    <property type="match status" value="2"/>
</dbReference>
<feature type="domain" description="Glycosyltransferase subfamily 4-like N-terminal" evidence="2">
    <location>
        <begin position="14"/>
        <end position="177"/>
    </location>
</feature>
<reference evidence="3 4" key="1">
    <citation type="submission" date="2018-01" db="EMBL/GenBank/DDBJ databases">
        <title>Genome Sequencing and Assembly of Anaerobacter polyendosporus strain CT4.</title>
        <authorList>
            <person name="Tachaapaikoon C."/>
            <person name="Sutheeworapong S."/>
            <person name="Jenjaroenpun P."/>
            <person name="Wongsurawat T."/>
            <person name="Nookeaw I."/>
            <person name="Cheawchanlertfa P."/>
            <person name="Kosugi A."/>
            <person name="Cheevadhanarak S."/>
            <person name="Ratanakhanokchai K."/>
        </authorList>
    </citation>
    <scope>NUCLEOTIDE SEQUENCE [LARGE SCALE GENOMIC DNA]</scope>
    <source>
        <strain evidence="3 4">CT4</strain>
    </source>
</reference>
<feature type="domain" description="Glycosyl transferase family 1" evidence="1">
    <location>
        <begin position="188"/>
        <end position="350"/>
    </location>
</feature>
<evidence type="ECO:0000259" key="2">
    <source>
        <dbReference type="Pfam" id="PF13439"/>
    </source>
</evidence>
<dbReference type="GO" id="GO:0016757">
    <property type="term" value="F:glycosyltransferase activity"/>
    <property type="evidence" value="ECO:0007669"/>
    <property type="project" value="InterPro"/>
</dbReference>
<dbReference type="InterPro" id="IPR028098">
    <property type="entry name" value="Glyco_trans_4-like_N"/>
</dbReference>
<evidence type="ECO:0000313" key="4">
    <source>
        <dbReference type="Proteomes" id="UP000286268"/>
    </source>
</evidence>
<dbReference type="Proteomes" id="UP000286268">
    <property type="component" value="Chromosome"/>
</dbReference>
<sequence>MSYKIAQIITQAEMGGAQKHLLILSDELKKLDNCVTVYAGEGQGLDKELEQLNIDFKRIELLKREISLLNDFKAIIKLMKIFKKEKYDIVHCHSSKAGLVGRIAARLAGVKIVVYTAHGFVFNEPMSKIKKRLYIIIEKIGSLFGNKLIAVSKKDYNCALDYGFGNKKNIYYIPNAVHEIDRASLNNREELKKQLGIENTFVLGVLANFYETKGHKFLIDALLKLTDEGYSFSCIFVGEGTTKNDMVKRAKGYTNMKFLGYRKDNYDLINCMDLFVLPSVKEGMPYVILEAMTLSKPVLCTRVGALTDMIEDCKNGFIVAPESSEQLYNKLKYIFEHKDILNKIGKKGYNYYKENFTVDLFIRDVLKVYNITMESR</sequence>
<dbReference type="KEGG" id="cmah:C1I91_10330"/>
<evidence type="ECO:0000313" key="3">
    <source>
        <dbReference type="EMBL" id="QAA32017.1"/>
    </source>
</evidence>
<dbReference type="AlphaFoldDB" id="A0A410DSK0"/>
<name>A0A410DSK0_9CLOT</name>